<keyword evidence="2" id="KW-1185">Reference proteome</keyword>
<evidence type="ECO:0000313" key="2">
    <source>
        <dbReference type="Proteomes" id="UP000237105"/>
    </source>
</evidence>
<proteinExistence type="predicted"/>
<dbReference type="Proteomes" id="UP000237105">
    <property type="component" value="Unassembled WGS sequence"/>
</dbReference>
<accession>A0A2P5ATZ5</accession>
<gene>
    <name evidence="1" type="ORF">PanWU01x14_300470</name>
</gene>
<reference evidence="2" key="1">
    <citation type="submission" date="2016-06" db="EMBL/GenBank/DDBJ databases">
        <title>Parallel loss of symbiosis genes in relatives of nitrogen-fixing non-legume Parasponia.</title>
        <authorList>
            <person name="Van Velzen R."/>
            <person name="Holmer R."/>
            <person name="Bu F."/>
            <person name="Rutten L."/>
            <person name="Van Zeijl A."/>
            <person name="Liu W."/>
            <person name="Santuari L."/>
            <person name="Cao Q."/>
            <person name="Sharma T."/>
            <person name="Shen D."/>
            <person name="Roswanjaya Y."/>
            <person name="Wardhani T."/>
            <person name="Kalhor M.S."/>
            <person name="Jansen J."/>
            <person name="Van den Hoogen J."/>
            <person name="Gungor B."/>
            <person name="Hartog M."/>
            <person name="Hontelez J."/>
            <person name="Verver J."/>
            <person name="Yang W.-C."/>
            <person name="Schijlen E."/>
            <person name="Repin R."/>
            <person name="Schilthuizen M."/>
            <person name="Schranz E."/>
            <person name="Heidstra R."/>
            <person name="Miyata K."/>
            <person name="Fedorova E."/>
            <person name="Kohlen W."/>
            <person name="Bisseling T."/>
            <person name="Smit S."/>
            <person name="Geurts R."/>
        </authorList>
    </citation>
    <scope>NUCLEOTIDE SEQUENCE [LARGE SCALE GENOMIC DNA]</scope>
    <source>
        <strain evidence="2">cv. WU1-14</strain>
    </source>
</reference>
<protein>
    <submittedName>
        <fullName evidence="1">Uncharacterized protein</fullName>
    </submittedName>
</protein>
<sequence length="64" mass="7246">MSQLTSFLSEGLPEYLSSNIESANPNFELIKITPESGEQLSESMIQRICRNTSFCCYFSIFISI</sequence>
<dbReference type="EMBL" id="JXTB01000448">
    <property type="protein sequence ID" value="PON40023.1"/>
    <property type="molecule type" value="Genomic_DNA"/>
</dbReference>
<evidence type="ECO:0000313" key="1">
    <source>
        <dbReference type="EMBL" id="PON40023.1"/>
    </source>
</evidence>
<comment type="caution">
    <text evidence="1">The sequence shown here is derived from an EMBL/GenBank/DDBJ whole genome shotgun (WGS) entry which is preliminary data.</text>
</comment>
<dbReference type="AlphaFoldDB" id="A0A2P5ATZ5"/>
<organism evidence="1 2">
    <name type="scientific">Parasponia andersonii</name>
    <name type="common">Sponia andersonii</name>
    <dbReference type="NCBI Taxonomy" id="3476"/>
    <lineage>
        <taxon>Eukaryota</taxon>
        <taxon>Viridiplantae</taxon>
        <taxon>Streptophyta</taxon>
        <taxon>Embryophyta</taxon>
        <taxon>Tracheophyta</taxon>
        <taxon>Spermatophyta</taxon>
        <taxon>Magnoliopsida</taxon>
        <taxon>eudicotyledons</taxon>
        <taxon>Gunneridae</taxon>
        <taxon>Pentapetalae</taxon>
        <taxon>rosids</taxon>
        <taxon>fabids</taxon>
        <taxon>Rosales</taxon>
        <taxon>Cannabaceae</taxon>
        <taxon>Parasponia</taxon>
    </lineage>
</organism>
<name>A0A2P5ATZ5_PARAD</name>